<feature type="region of interest" description="RU A" evidence="3">
    <location>
        <begin position="1"/>
        <end position="90"/>
    </location>
</feature>
<feature type="active site" evidence="3">
    <location>
        <position position="146"/>
    </location>
</feature>
<comment type="caution">
    <text evidence="4">The sequence shown here is derived from an EMBL/GenBank/DDBJ whole genome shotgun (WGS) entry which is preliminary data.</text>
</comment>
<organism evidence="4 5">
    <name type="scientific">Pseudonocardia benzenivorans</name>
    <dbReference type="NCBI Taxonomy" id="228005"/>
    <lineage>
        <taxon>Bacteria</taxon>
        <taxon>Bacillati</taxon>
        <taxon>Actinomycetota</taxon>
        <taxon>Actinomycetes</taxon>
        <taxon>Pseudonocardiales</taxon>
        <taxon>Pseudonocardiaceae</taxon>
        <taxon>Pseudonocardia</taxon>
    </lineage>
</organism>
<comment type="catalytic activity">
    <reaction evidence="3">
        <text>cyanurate + H2O = 1-carboxybiuret + H(+)</text>
        <dbReference type="Rhea" id="RHEA:70363"/>
        <dbReference type="ChEBI" id="CHEBI:15377"/>
        <dbReference type="ChEBI" id="CHEBI:15378"/>
        <dbReference type="ChEBI" id="CHEBI:38028"/>
        <dbReference type="ChEBI" id="CHEBI:142864"/>
        <dbReference type="EC" id="3.5.2.15"/>
    </reaction>
</comment>
<feature type="region of interest" description="RU C" evidence="3">
    <location>
        <begin position="238"/>
        <end position="344"/>
    </location>
</feature>
<evidence type="ECO:0000256" key="2">
    <source>
        <dbReference type="ARBA" id="ARBA00022801"/>
    </source>
</evidence>
<feature type="binding site" evidence="3">
    <location>
        <begin position="322"/>
        <end position="323"/>
    </location>
    <ligand>
        <name>substrate</name>
    </ligand>
</feature>
<feature type="binding site" evidence="3">
    <location>
        <position position="303"/>
    </location>
    <ligand>
        <name>substrate</name>
    </ligand>
</feature>
<feature type="binding site" evidence="3">
    <location>
        <position position="276"/>
    </location>
    <ligand>
        <name>Mg(2+)</name>
        <dbReference type="ChEBI" id="CHEBI:18420"/>
        <note>structural</note>
    </ligand>
</feature>
<feature type="binding site" evidence="3">
    <location>
        <position position="328"/>
    </location>
    <ligand>
        <name>Mg(2+)</name>
        <dbReference type="ChEBI" id="CHEBI:18420"/>
        <note>structural</note>
    </ligand>
</feature>
<feature type="binding site" evidence="3">
    <location>
        <position position="333"/>
    </location>
    <ligand>
        <name>Mg(2+)</name>
        <dbReference type="ChEBI" id="CHEBI:18420"/>
        <note>structural</note>
    </ligand>
</feature>
<comment type="function">
    <text evidence="3">Responsible for the hydrolysis of cyanuric acid, an intermediate formed during catabolism of s-triazine based compounds in herbicides such as atrazine and polymers such as melamine. Catalyzes the hydrolytic opening of the s-triazine ring of cyanuric acid (2,4,6-trihydroxy-s-triazine) to yield carbon dioxide and carboxybiuret, which spontaneously decarboxylates to biuret.</text>
</comment>
<comment type="subunit">
    <text evidence="3">Homotetramer.</text>
</comment>
<evidence type="ECO:0000256" key="1">
    <source>
        <dbReference type="ARBA" id="ARBA00010947"/>
    </source>
</evidence>
<reference evidence="5" key="1">
    <citation type="journal article" date="2019" name="Int. J. Syst. Evol. Microbiol.">
        <title>The Global Catalogue of Microorganisms (GCM) 10K type strain sequencing project: providing services to taxonomists for standard genome sequencing and annotation.</title>
        <authorList>
            <consortium name="The Broad Institute Genomics Platform"/>
            <consortium name="The Broad Institute Genome Sequencing Center for Infectious Disease"/>
            <person name="Wu L."/>
            <person name="Ma J."/>
        </authorList>
    </citation>
    <scope>NUCLEOTIDE SEQUENCE [LARGE SCALE GENOMIC DNA]</scope>
    <source>
        <strain evidence="5">CCUG 49018</strain>
    </source>
</reference>
<accession>A0ABW3VLK3</accession>
<dbReference type="InterPro" id="IPR043007">
    <property type="entry name" value="AtzD/Barbiturase_RUC"/>
</dbReference>
<gene>
    <name evidence="4" type="ORF">ACFQ34_19210</name>
</gene>
<dbReference type="NCBIfam" id="TIGR02714">
    <property type="entry name" value="amido_AtzD_TrzD"/>
    <property type="match status" value="1"/>
</dbReference>
<dbReference type="Pfam" id="PF09663">
    <property type="entry name" value="Amido_AtzD_TrzD"/>
    <property type="match status" value="1"/>
</dbReference>
<dbReference type="EC" id="3.5.2.15" evidence="3"/>
<evidence type="ECO:0000313" key="4">
    <source>
        <dbReference type="EMBL" id="MFD1235421.1"/>
    </source>
</evidence>
<sequence>MTVVDIVKRTTSSPDDTALVKTLADAGYSTADVVALVAKTEGNGCVNDFSRTLADHTWDAVLPADAVTVFSGGTEGVLSPHASAFVGIDRPAAPEGALVAAVGRTASIPIADLGRAGQVRAVAARVRELCADAALEPGDVHLVLVKCPLLTTESISRCLADGVEPATRDTLRSMAMSRAASALGVAVALGEISEPDAAAALRGEADVWSSVASISSGAELDDCHILVLGNSPAAHGPLRAVHGVMRDAMDARTVLDLLDRVSADGGEVVQVLAKAEADPSGSIRGRRHTMLTDSDLSSTRHARAAVGGLLAGLVGDSAIYVSGGAEHQGPPGGGPVTVVYRVAS</sequence>
<comment type="pathway">
    <text evidence="3">Xenobiotic degradation; atrazine degradation; biuret from cyanurate: step 1/1.</text>
</comment>
<dbReference type="Gene3D" id="3.30.1330.180">
    <property type="entry name" value="Cyanuric acid hydrolase/Barbiturase, RU B"/>
    <property type="match status" value="1"/>
</dbReference>
<dbReference type="Gene3D" id="3.30.1330.170">
    <property type="entry name" value="Cyanuric acid hydrolase/Barbiturase, RU A"/>
    <property type="match status" value="1"/>
</dbReference>
<feature type="binding site" evidence="3">
    <location>
        <position position="330"/>
    </location>
    <ligand>
        <name>Mg(2+)</name>
        <dbReference type="ChEBI" id="CHEBI:18420"/>
        <note>structural</note>
    </ligand>
</feature>
<protein>
    <recommendedName>
        <fullName evidence="3">Cyanuric acid amidohydrolase</fullName>
        <shortName evidence="3">CAH</shortName>
        <ecNumber evidence="3">3.5.2.15</ecNumber>
    </recommendedName>
</protein>
<dbReference type="Gene3D" id="3.30.1330.160">
    <property type="entry name" value="Cyanuric acid hydrolase/Barbituras, RU C"/>
    <property type="match status" value="1"/>
</dbReference>
<keyword evidence="5" id="KW-1185">Reference proteome</keyword>
<feature type="binding site" evidence="3">
    <location>
        <position position="178"/>
    </location>
    <ligand>
        <name>substrate</name>
    </ligand>
</feature>
<dbReference type="EMBL" id="JBHTMB010000161">
    <property type="protein sequence ID" value="MFD1235421.1"/>
    <property type="molecule type" value="Genomic_DNA"/>
</dbReference>
<dbReference type="InterPro" id="IPR043006">
    <property type="entry name" value="AtzD/Barbiturase_RUB"/>
</dbReference>
<dbReference type="InterPro" id="IPR014086">
    <property type="entry name" value="AtzD/Barbiturase"/>
</dbReference>
<name>A0ABW3VLK3_9PSEU</name>
<comment type="similarity">
    <text evidence="1 3">Belongs to the cyclic amide hydrolase (CyAH) family.</text>
</comment>
<dbReference type="RefSeq" id="WP_346093203.1">
    <property type="nucleotide sequence ID" value="NZ_BAABKS010000074.1"/>
</dbReference>
<feature type="active site" description="Nucleophile" evidence="3">
    <location>
        <position position="215"/>
    </location>
</feature>
<comment type="caution">
    <text evidence="3">Lacks conserved residue(s) required for the propagation of feature annotation.</text>
</comment>
<feature type="binding site" evidence="3">
    <location>
        <position position="325"/>
    </location>
    <ligand>
        <name>Mg(2+)</name>
        <dbReference type="ChEBI" id="CHEBI:18420"/>
        <note>structural</note>
    </ligand>
</feature>
<evidence type="ECO:0000256" key="3">
    <source>
        <dbReference type="HAMAP-Rule" id="MF_01989"/>
    </source>
</evidence>
<dbReference type="HAMAP" id="MF_01989">
    <property type="entry name" value="Cyc_amidohydrol"/>
    <property type="match status" value="1"/>
</dbReference>
<keyword evidence="3" id="KW-0460">Magnesium</keyword>
<dbReference type="InterPro" id="IPR043008">
    <property type="entry name" value="AtzD/Barbiturase_RUA"/>
</dbReference>
<feature type="site" description="Important for substrate specificity" evidence="3">
    <location>
        <position position="299"/>
    </location>
</feature>
<comment type="domain">
    <text evidence="3">The monomer structure is formed from three repeating units (RUs) that share the same structure as one another. The monomer, the active site and substrate all possess threefold rotational symmetry, to the extent that the active site possesses three potential Ser-Lys catalytic dyads. It is possible that any or all of the three active-site serines may act as nucleophile (albeit only one can do so per catalytic cycle).</text>
</comment>
<keyword evidence="2 3" id="KW-0378">Hydrolase</keyword>
<feature type="binding site" evidence="3">
    <location>
        <begin position="71"/>
        <end position="72"/>
    </location>
    <ligand>
        <name>substrate</name>
    </ligand>
</feature>
<keyword evidence="3" id="KW-0479">Metal-binding</keyword>
<dbReference type="Proteomes" id="UP001597182">
    <property type="component" value="Unassembled WGS sequence"/>
</dbReference>
<feature type="binding site" evidence="3">
    <location>
        <begin position="215"/>
        <end position="216"/>
    </location>
    <ligand>
        <name>substrate</name>
    </ligand>
</feature>
<comment type="activity regulation">
    <text evidence="3">Inhibited by barbituric acid.</text>
</comment>
<evidence type="ECO:0000313" key="5">
    <source>
        <dbReference type="Proteomes" id="UP001597182"/>
    </source>
</evidence>
<proteinExistence type="inferred from homology"/>
<feature type="binding site" evidence="3">
    <location>
        <position position="51"/>
    </location>
    <ligand>
        <name>substrate</name>
    </ligand>
</feature>
<feature type="binding site" evidence="3">
    <location>
        <position position="329"/>
    </location>
    <ligand>
        <name>Mg(2+)</name>
        <dbReference type="ChEBI" id="CHEBI:18420"/>
        <note>structural</note>
    </ligand>
</feature>